<evidence type="ECO:0000256" key="2">
    <source>
        <dbReference type="ARBA" id="ARBA00012438"/>
    </source>
</evidence>
<dbReference type="InterPro" id="IPR036097">
    <property type="entry name" value="HisK_dim/P_sf"/>
</dbReference>
<dbReference type="GO" id="GO:0005886">
    <property type="term" value="C:plasma membrane"/>
    <property type="evidence" value="ECO:0007669"/>
    <property type="project" value="TreeGrafter"/>
</dbReference>
<reference evidence="11 12" key="1">
    <citation type="submission" date="2021-08" db="EMBL/GenBank/DDBJ databases">
        <title>Draft Genome Sequence of Phanerochaete sordida strain YK-624.</title>
        <authorList>
            <person name="Mori T."/>
            <person name="Dohra H."/>
            <person name="Suzuki T."/>
            <person name="Kawagishi H."/>
            <person name="Hirai H."/>
        </authorList>
    </citation>
    <scope>NUCLEOTIDE SEQUENCE [LARGE SCALE GENOMIC DNA]</scope>
    <source>
        <strain evidence="11 12">YK-624</strain>
    </source>
</reference>
<evidence type="ECO:0000256" key="1">
    <source>
        <dbReference type="ARBA" id="ARBA00000085"/>
    </source>
</evidence>
<feature type="region of interest" description="Disordered" evidence="7">
    <location>
        <begin position="1"/>
        <end position="72"/>
    </location>
</feature>
<dbReference type="InterPro" id="IPR011006">
    <property type="entry name" value="CheY-like_superfamily"/>
</dbReference>
<dbReference type="Pfam" id="PF00072">
    <property type="entry name" value="Response_reg"/>
    <property type="match status" value="1"/>
</dbReference>
<dbReference type="InterPro" id="IPR005467">
    <property type="entry name" value="His_kinase_dom"/>
</dbReference>
<feature type="transmembrane region" description="Helical" evidence="8">
    <location>
        <begin position="375"/>
        <end position="394"/>
    </location>
</feature>
<organism evidence="11 12">
    <name type="scientific">Phanerochaete sordida</name>
    <dbReference type="NCBI Taxonomy" id="48140"/>
    <lineage>
        <taxon>Eukaryota</taxon>
        <taxon>Fungi</taxon>
        <taxon>Dikarya</taxon>
        <taxon>Basidiomycota</taxon>
        <taxon>Agaricomycotina</taxon>
        <taxon>Agaricomycetes</taxon>
        <taxon>Polyporales</taxon>
        <taxon>Phanerochaetaceae</taxon>
        <taxon>Phanerochaete</taxon>
    </lineage>
</organism>
<evidence type="ECO:0000313" key="11">
    <source>
        <dbReference type="EMBL" id="GJE98043.1"/>
    </source>
</evidence>
<feature type="compositionally biased region" description="Polar residues" evidence="7">
    <location>
        <begin position="94"/>
        <end position="114"/>
    </location>
</feature>
<keyword evidence="8" id="KW-0472">Membrane</keyword>
<evidence type="ECO:0000259" key="9">
    <source>
        <dbReference type="PROSITE" id="PS50109"/>
    </source>
</evidence>
<dbReference type="SMART" id="SM00387">
    <property type="entry name" value="HATPase_c"/>
    <property type="match status" value="1"/>
</dbReference>
<dbReference type="PROSITE" id="PS50110">
    <property type="entry name" value="RESPONSE_REGULATORY"/>
    <property type="match status" value="1"/>
</dbReference>
<dbReference type="PANTHER" id="PTHR43047">
    <property type="entry name" value="TWO-COMPONENT HISTIDINE PROTEIN KINASE"/>
    <property type="match status" value="1"/>
</dbReference>
<dbReference type="SUPFAM" id="SSF52172">
    <property type="entry name" value="CheY-like"/>
    <property type="match status" value="1"/>
</dbReference>
<dbReference type="PANTHER" id="PTHR43047:SF66">
    <property type="entry name" value="HISKA"/>
    <property type="match status" value="1"/>
</dbReference>
<feature type="compositionally biased region" description="Polar residues" evidence="7">
    <location>
        <begin position="145"/>
        <end position="158"/>
    </location>
</feature>
<gene>
    <name evidence="11" type="ORF">PsYK624_142650</name>
</gene>
<feature type="region of interest" description="Disordered" evidence="7">
    <location>
        <begin position="92"/>
        <end position="129"/>
    </location>
</feature>
<evidence type="ECO:0000256" key="4">
    <source>
        <dbReference type="ARBA" id="ARBA00022679"/>
    </source>
</evidence>
<evidence type="ECO:0000256" key="8">
    <source>
        <dbReference type="SAM" id="Phobius"/>
    </source>
</evidence>
<evidence type="ECO:0000256" key="6">
    <source>
        <dbReference type="PROSITE-ProRule" id="PRU00169"/>
    </source>
</evidence>
<feature type="transmembrane region" description="Helical" evidence="8">
    <location>
        <begin position="353"/>
        <end position="369"/>
    </location>
</feature>
<feature type="domain" description="Histidine kinase" evidence="9">
    <location>
        <begin position="437"/>
        <end position="760"/>
    </location>
</feature>
<dbReference type="OrthoDB" id="60033at2759"/>
<dbReference type="Pfam" id="PF02518">
    <property type="entry name" value="HATPase_c"/>
    <property type="match status" value="1"/>
</dbReference>
<name>A0A9P3GLJ0_9APHY</name>
<dbReference type="InterPro" id="IPR003594">
    <property type="entry name" value="HATPase_dom"/>
</dbReference>
<accession>A0A9P3GLJ0</accession>
<keyword evidence="8" id="KW-1133">Transmembrane helix</keyword>
<dbReference type="InterPro" id="IPR004358">
    <property type="entry name" value="Sig_transdc_His_kin-like_C"/>
</dbReference>
<dbReference type="InterPro" id="IPR001789">
    <property type="entry name" value="Sig_transdc_resp-reg_receiver"/>
</dbReference>
<protein>
    <recommendedName>
        <fullName evidence="2">histidine kinase</fullName>
        <ecNumber evidence="2">2.7.13.3</ecNumber>
    </recommendedName>
</protein>
<dbReference type="EMBL" id="BPQB01000081">
    <property type="protein sequence ID" value="GJE98043.1"/>
    <property type="molecule type" value="Genomic_DNA"/>
</dbReference>
<dbReference type="Gene3D" id="3.40.50.2300">
    <property type="match status" value="1"/>
</dbReference>
<keyword evidence="5 11" id="KW-0418">Kinase</keyword>
<dbReference type="SMART" id="SM00448">
    <property type="entry name" value="REC"/>
    <property type="match status" value="1"/>
</dbReference>
<dbReference type="SMART" id="SM00388">
    <property type="entry name" value="HisKA"/>
    <property type="match status" value="1"/>
</dbReference>
<feature type="transmembrane region" description="Helical" evidence="8">
    <location>
        <begin position="229"/>
        <end position="247"/>
    </location>
</feature>
<dbReference type="Proteomes" id="UP000703269">
    <property type="component" value="Unassembled WGS sequence"/>
</dbReference>
<proteinExistence type="predicted"/>
<dbReference type="InterPro" id="IPR003661">
    <property type="entry name" value="HisK_dim/P_dom"/>
</dbReference>
<evidence type="ECO:0000256" key="3">
    <source>
        <dbReference type="ARBA" id="ARBA00022553"/>
    </source>
</evidence>
<dbReference type="GO" id="GO:0009927">
    <property type="term" value="F:histidine phosphotransfer kinase activity"/>
    <property type="evidence" value="ECO:0007669"/>
    <property type="project" value="TreeGrafter"/>
</dbReference>
<feature type="region of interest" description="Disordered" evidence="7">
    <location>
        <begin position="611"/>
        <end position="652"/>
    </location>
</feature>
<keyword evidence="4" id="KW-0808">Transferase</keyword>
<dbReference type="CDD" id="cd17546">
    <property type="entry name" value="REC_hyHK_CKI1_RcsC-like"/>
    <property type="match status" value="1"/>
</dbReference>
<dbReference type="GO" id="GO:0000155">
    <property type="term" value="F:phosphorelay sensor kinase activity"/>
    <property type="evidence" value="ECO:0007669"/>
    <property type="project" value="InterPro"/>
</dbReference>
<keyword evidence="12" id="KW-1185">Reference proteome</keyword>
<dbReference type="PRINTS" id="PR00344">
    <property type="entry name" value="BCTRLSENSOR"/>
</dbReference>
<dbReference type="EC" id="2.7.13.3" evidence="2"/>
<dbReference type="PROSITE" id="PS50109">
    <property type="entry name" value="HIS_KIN"/>
    <property type="match status" value="1"/>
</dbReference>
<feature type="region of interest" description="Disordered" evidence="7">
    <location>
        <begin position="142"/>
        <end position="171"/>
    </location>
</feature>
<feature type="compositionally biased region" description="Polar residues" evidence="7">
    <location>
        <begin position="1"/>
        <end position="14"/>
    </location>
</feature>
<dbReference type="SUPFAM" id="SSF47384">
    <property type="entry name" value="Homodimeric domain of signal transducing histidine kinase"/>
    <property type="match status" value="1"/>
</dbReference>
<evidence type="ECO:0000256" key="7">
    <source>
        <dbReference type="SAM" id="MobiDB-lite"/>
    </source>
</evidence>
<evidence type="ECO:0000313" key="12">
    <source>
        <dbReference type="Proteomes" id="UP000703269"/>
    </source>
</evidence>
<dbReference type="CDD" id="cd00082">
    <property type="entry name" value="HisKA"/>
    <property type="match status" value="1"/>
</dbReference>
<dbReference type="AlphaFoldDB" id="A0A9P3GLJ0"/>
<dbReference type="SUPFAM" id="SSF55874">
    <property type="entry name" value="ATPase domain of HSP90 chaperone/DNA topoisomerase II/histidine kinase"/>
    <property type="match status" value="1"/>
</dbReference>
<sequence length="1104" mass="121856">MPFRSRTSLASSSTKQEHERPPSPAFSVENGSTTIALTPMSRSPCDKGLPTPVTQRVTASLARRKKRTRIDDNARMKGLRAYWEHFLRKMGSGTAPSSSSAFDDSTGEGSSSNRAKAAAAALQEEEDAPLDDVVVDREWADDVKTSSTTHSEQGQSPDKSGGSGQLGGTNTDQDSVAVRADGFWGSCLPLIWLRWRLWPFLLGFFCTRFLDEKSEEHYSKENWFLRKNLAVWSALFYILNWVLATAFDPKPAPLPDIIYYYALMPLLTFPLIIMVILDWPRDRPIVYQIFLSCSTWFWGIYQLVFIRLCNYYLGPEHPGIYDCQNKDFLATFYYTTGLQTIALFGLKLHRFPALLGMLTFVAVACAVVIPQRHQFSRYVVNFLSFQIFLLYVHFMRENAERRLYTLRDQLKIQYRATQKAQVNERKASDSKRRLTSYVFHEVRVPLNTALLAVQNMEASGTVAKGQEIEFKALEGSLSMMSKVLNDVLDFNRMDSGRFESVLRPYAFHKVMRSLFVPLQLATDARSLHFVTELDKRVDDVARRALYEAMGLSEEEITKRLELDEDGIVVGDETRLRQIITNLASNACKFTSTGGKLTITTRLVKPSRLPRTMTRESTFSVREVPRAASPQPPPMRPGPSSASVPETPTCRDGYEGHVQLSASYLSQHNTIHAKPPPPLEWIVVRIEVSDTGVGIRRKDMIQSKLFSAFNQTEMGRQQGGKGTGLGLALVRQIVKLSGGRLGIRSAVNEGSTFWVELPLGVGIKALPGLKSVETPDTLGDNDYSLAGIMSDPTANMEPGNPTQAIEHQAGTPHRTTSALHSIMEQGGLVEISAKRDDTSPVLTRTIGDPSTGTEPTPPDATEEASPSRLSCELPTLPAQTTEPAPRPNYVQLPARQDFSQTGFPNPSPGSVSTLVQAQAGVSTPYGFEHGLKVLVVDDDPLTRRLMSRMLTRVGCKVSTAENGEMALEMILGIGGTRTIGTTPSSEDTPGSAGLNPDVGALGARTSIAATDEPKYAVVFLDNQMPVLSGLETVGKLREMGRSDFVVGVTGNALLSDQQEYLEAGVDHVLTKPVYEKSLRAMLVIAEERRKRGTPQSEVPDPAARS</sequence>
<dbReference type="Gene3D" id="3.30.565.10">
    <property type="entry name" value="Histidine kinase-like ATPase, C-terminal domain"/>
    <property type="match status" value="1"/>
</dbReference>
<keyword evidence="8" id="KW-0812">Transmembrane</keyword>
<evidence type="ECO:0000259" key="10">
    <source>
        <dbReference type="PROSITE" id="PS50110"/>
    </source>
</evidence>
<dbReference type="Pfam" id="PF00512">
    <property type="entry name" value="HisKA"/>
    <property type="match status" value="1"/>
</dbReference>
<keyword evidence="3 6" id="KW-0597">Phosphoprotein</keyword>
<evidence type="ECO:0000256" key="5">
    <source>
        <dbReference type="ARBA" id="ARBA00022777"/>
    </source>
</evidence>
<feature type="transmembrane region" description="Helical" evidence="8">
    <location>
        <begin position="259"/>
        <end position="277"/>
    </location>
</feature>
<feature type="domain" description="Response regulatory" evidence="10">
    <location>
        <begin position="931"/>
        <end position="1085"/>
    </location>
</feature>
<feature type="transmembrane region" description="Helical" evidence="8">
    <location>
        <begin position="289"/>
        <end position="308"/>
    </location>
</feature>
<comment type="catalytic activity">
    <reaction evidence="1">
        <text>ATP + protein L-histidine = ADP + protein N-phospho-L-histidine.</text>
        <dbReference type="EC" id="2.7.13.3"/>
    </reaction>
</comment>
<dbReference type="Gene3D" id="1.10.287.130">
    <property type="match status" value="1"/>
</dbReference>
<feature type="modified residue" description="4-aspartylphosphate" evidence="6">
    <location>
        <position position="1020"/>
    </location>
</feature>
<feature type="region of interest" description="Disordered" evidence="7">
    <location>
        <begin position="833"/>
        <end position="868"/>
    </location>
</feature>
<comment type="caution">
    <text evidence="11">The sequence shown here is derived from an EMBL/GenBank/DDBJ whole genome shotgun (WGS) entry which is preliminary data.</text>
</comment>
<dbReference type="InterPro" id="IPR036890">
    <property type="entry name" value="HATPase_C_sf"/>
</dbReference>